<feature type="region of interest" description="Disordered" evidence="1">
    <location>
        <begin position="59"/>
        <end position="84"/>
    </location>
</feature>
<dbReference type="EMBL" id="JACGWM010000003">
    <property type="protein sequence ID" value="KAL0383028.1"/>
    <property type="molecule type" value="Genomic_DNA"/>
</dbReference>
<name>A0AAW2RU82_9LAMI</name>
<reference evidence="2" key="1">
    <citation type="submission" date="2020-06" db="EMBL/GenBank/DDBJ databases">
        <authorList>
            <person name="Li T."/>
            <person name="Hu X."/>
            <person name="Zhang T."/>
            <person name="Song X."/>
            <person name="Zhang H."/>
            <person name="Dai N."/>
            <person name="Sheng W."/>
            <person name="Hou X."/>
            <person name="Wei L."/>
        </authorList>
    </citation>
    <scope>NUCLEOTIDE SEQUENCE</scope>
    <source>
        <strain evidence="2">KEN8</strain>
        <tissue evidence="2">Leaf</tissue>
    </source>
</reference>
<accession>A0AAW2RU82</accession>
<dbReference type="PANTHER" id="PTHR33437">
    <property type="entry name" value="OS06G0361200 PROTEIN"/>
    <property type="match status" value="1"/>
</dbReference>
<feature type="region of interest" description="Disordered" evidence="1">
    <location>
        <begin position="1"/>
        <end position="44"/>
    </location>
</feature>
<organism evidence="2">
    <name type="scientific">Sesamum calycinum</name>
    <dbReference type="NCBI Taxonomy" id="2727403"/>
    <lineage>
        <taxon>Eukaryota</taxon>
        <taxon>Viridiplantae</taxon>
        <taxon>Streptophyta</taxon>
        <taxon>Embryophyta</taxon>
        <taxon>Tracheophyta</taxon>
        <taxon>Spermatophyta</taxon>
        <taxon>Magnoliopsida</taxon>
        <taxon>eudicotyledons</taxon>
        <taxon>Gunneridae</taxon>
        <taxon>Pentapetalae</taxon>
        <taxon>asterids</taxon>
        <taxon>lamiids</taxon>
        <taxon>Lamiales</taxon>
        <taxon>Pedaliaceae</taxon>
        <taxon>Sesamum</taxon>
    </lineage>
</organism>
<dbReference type="AlphaFoldDB" id="A0AAW2RU82"/>
<feature type="compositionally biased region" description="Polar residues" evidence="1">
    <location>
        <begin position="8"/>
        <end position="18"/>
    </location>
</feature>
<evidence type="ECO:0000313" key="2">
    <source>
        <dbReference type="EMBL" id="KAL0383028.1"/>
    </source>
</evidence>
<sequence length="222" mass="24422">MHQMDIQGKSSKMVNSKLTISTSSGSSTNNIGVTTRSMSNKLNGSSQMTHLTEYVQKGLDSPSHASEDDGNKSPPSSPHFVSSYSFTTNVAPADNVDTTHIIGKQAEAHDEAEASTKQHYTKKDKSAKEFQVSSNGMIPVEQLKEFIEGTIKSKIDGNSKSPLTHSKPYTQRIDNLKMPIGYQPLKFQQFDGKCNPKQHAAHFIETCNNAGTYDNHLVKQFV</sequence>
<proteinExistence type="predicted"/>
<dbReference type="PANTHER" id="PTHR33437:SF4">
    <property type="entry name" value="RETROTRANSPOSON GAG PROTEIN"/>
    <property type="match status" value="1"/>
</dbReference>
<protein>
    <submittedName>
        <fullName evidence="2">Uncharacterized protein</fullName>
    </submittedName>
</protein>
<evidence type="ECO:0000256" key="1">
    <source>
        <dbReference type="SAM" id="MobiDB-lite"/>
    </source>
</evidence>
<feature type="region of interest" description="Disordered" evidence="1">
    <location>
        <begin position="107"/>
        <end position="128"/>
    </location>
</feature>
<gene>
    <name evidence="2" type="ORF">Scaly_0590100</name>
</gene>
<feature type="compositionally biased region" description="Low complexity" evidence="1">
    <location>
        <begin position="19"/>
        <end position="35"/>
    </location>
</feature>
<comment type="caution">
    <text evidence="2">The sequence shown here is derived from an EMBL/GenBank/DDBJ whole genome shotgun (WGS) entry which is preliminary data.</text>
</comment>
<reference evidence="2" key="2">
    <citation type="journal article" date="2024" name="Plant">
        <title>Genomic evolution and insights into agronomic trait innovations of Sesamum species.</title>
        <authorList>
            <person name="Miao H."/>
            <person name="Wang L."/>
            <person name="Qu L."/>
            <person name="Liu H."/>
            <person name="Sun Y."/>
            <person name="Le M."/>
            <person name="Wang Q."/>
            <person name="Wei S."/>
            <person name="Zheng Y."/>
            <person name="Lin W."/>
            <person name="Duan Y."/>
            <person name="Cao H."/>
            <person name="Xiong S."/>
            <person name="Wang X."/>
            <person name="Wei L."/>
            <person name="Li C."/>
            <person name="Ma Q."/>
            <person name="Ju M."/>
            <person name="Zhao R."/>
            <person name="Li G."/>
            <person name="Mu C."/>
            <person name="Tian Q."/>
            <person name="Mei H."/>
            <person name="Zhang T."/>
            <person name="Gao T."/>
            <person name="Zhang H."/>
        </authorList>
    </citation>
    <scope>NUCLEOTIDE SEQUENCE</scope>
    <source>
        <strain evidence="2">KEN8</strain>
    </source>
</reference>